<dbReference type="HOGENOM" id="CLU_1744891_0_0_1"/>
<dbReference type="EMBL" id="KI925459">
    <property type="protein sequence ID" value="ETW81125.1"/>
    <property type="molecule type" value="Genomic_DNA"/>
</dbReference>
<dbReference type="InParanoid" id="W4K703"/>
<name>W4K703_HETIT</name>
<dbReference type="KEGG" id="hir:HETIRDRAFT_440635"/>
<evidence type="ECO:0000313" key="1">
    <source>
        <dbReference type="EMBL" id="ETW81125.1"/>
    </source>
</evidence>
<organism evidence="1 2">
    <name type="scientific">Heterobasidion irregulare (strain TC 32-1)</name>
    <dbReference type="NCBI Taxonomy" id="747525"/>
    <lineage>
        <taxon>Eukaryota</taxon>
        <taxon>Fungi</taxon>
        <taxon>Dikarya</taxon>
        <taxon>Basidiomycota</taxon>
        <taxon>Agaricomycotina</taxon>
        <taxon>Agaricomycetes</taxon>
        <taxon>Russulales</taxon>
        <taxon>Bondarzewiaceae</taxon>
        <taxon>Heterobasidion</taxon>
        <taxon>Heterobasidion annosum species complex</taxon>
    </lineage>
</organism>
<protein>
    <submittedName>
        <fullName evidence="1">Uncharacterized protein</fullName>
    </submittedName>
</protein>
<dbReference type="Proteomes" id="UP000030671">
    <property type="component" value="Unassembled WGS sequence"/>
</dbReference>
<dbReference type="GeneID" id="20675286"/>
<accession>W4K703</accession>
<reference evidence="1 2" key="1">
    <citation type="journal article" date="2012" name="New Phytol.">
        <title>Insight into trade-off between wood decay and parasitism from the genome of a fungal forest pathogen.</title>
        <authorList>
            <person name="Olson A."/>
            <person name="Aerts A."/>
            <person name="Asiegbu F."/>
            <person name="Belbahri L."/>
            <person name="Bouzid O."/>
            <person name="Broberg A."/>
            <person name="Canback B."/>
            <person name="Coutinho P.M."/>
            <person name="Cullen D."/>
            <person name="Dalman K."/>
            <person name="Deflorio G."/>
            <person name="van Diepen L.T."/>
            <person name="Dunand C."/>
            <person name="Duplessis S."/>
            <person name="Durling M."/>
            <person name="Gonthier P."/>
            <person name="Grimwood J."/>
            <person name="Fossdal C.G."/>
            <person name="Hansson D."/>
            <person name="Henrissat B."/>
            <person name="Hietala A."/>
            <person name="Himmelstrand K."/>
            <person name="Hoffmeister D."/>
            <person name="Hogberg N."/>
            <person name="James T.Y."/>
            <person name="Karlsson M."/>
            <person name="Kohler A."/>
            <person name="Kues U."/>
            <person name="Lee Y.H."/>
            <person name="Lin Y.C."/>
            <person name="Lind M."/>
            <person name="Lindquist E."/>
            <person name="Lombard V."/>
            <person name="Lucas S."/>
            <person name="Lunden K."/>
            <person name="Morin E."/>
            <person name="Murat C."/>
            <person name="Park J."/>
            <person name="Raffaello T."/>
            <person name="Rouze P."/>
            <person name="Salamov A."/>
            <person name="Schmutz J."/>
            <person name="Solheim H."/>
            <person name="Stahlberg J."/>
            <person name="Velez H."/>
            <person name="de Vries R.P."/>
            <person name="Wiebenga A."/>
            <person name="Woodward S."/>
            <person name="Yakovlev I."/>
            <person name="Garbelotto M."/>
            <person name="Martin F."/>
            <person name="Grigoriev I.V."/>
            <person name="Stenlid J."/>
        </authorList>
    </citation>
    <scope>NUCLEOTIDE SEQUENCE [LARGE SCALE GENOMIC DNA]</scope>
    <source>
        <strain evidence="1 2">TC 32-1</strain>
    </source>
</reference>
<dbReference type="RefSeq" id="XP_009547796.1">
    <property type="nucleotide sequence ID" value="XM_009549501.1"/>
</dbReference>
<keyword evidence="2" id="KW-1185">Reference proteome</keyword>
<sequence length="150" mass="16658">MSNHQLPPAYYSQQWGYLFTQSEQIEHQKTEQTQDRGHEHEQLETMRPPLSPAELFAYQYDNAKKFANAQHDGTASPTYWSAEQYQGLPTALAASASASSWSTHNGFQMYNQGSPLALVGSSSSGSPTLGYSYAHSHSNLYMQPTTLAYG</sequence>
<dbReference type="AlphaFoldDB" id="W4K703"/>
<evidence type="ECO:0000313" key="2">
    <source>
        <dbReference type="Proteomes" id="UP000030671"/>
    </source>
</evidence>
<feature type="non-terminal residue" evidence="1">
    <location>
        <position position="150"/>
    </location>
</feature>
<proteinExistence type="predicted"/>
<gene>
    <name evidence="1" type="ORF">HETIRDRAFT_440635</name>
</gene>